<evidence type="ECO:0000256" key="10">
    <source>
        <dbReference type="SAM" id="Coils"/>
    </source>
</evidence>
<keyword evidence="3" id="KW-0547">Nucleotide-binding</keyword>
<evidence type="ECO:0000256" key="8">
    <source>
        <dbReference type="ARBA" id="ARBA00029792"/>
    </source>
</evidence>
<keyword evidence="10" id="KW-0175">Coiled coil</keyword>
<dbReference type="GO" id="GO:0140664">
    <property type="term" value="F:ATP-dependent DNA damage sensor activity"/>
    <property type="evidence" value="ECO:0007669"/>
    <property type="project" value="InterPro"/>
</dbReference>
<dbReference type="FunFam" id="3.40.50.300:FF:000870">
    <property type="entry name" value="MutS protein homolog 4"/>
    <property type="match status" value="1"/>
</dbReference>
<evidence type="ECO:0000313" key="14">
    <source>
        <dbReference type="EMBL" id="OAA61760.1"/>
    </source>
</evidence>
<dbReference type="GO" id="GO:0007131">
    <property type="term" value="P:reciprocal meiotic recombination"/>
    <property type="evidence" value="ECO:0007669"/>
    <property type="project" value="TreeGrafter"/>
</dbReference>
<evidence type="ECO:0000256" key="2">
    <source>
        <dbReference type="ARBA" id="ARBA00022151"/>
    </source>
</evidence>
<dbReference type="EMBL" id="AZHD01000007">
    <property type="protein sequence ID" value="OAA61760.1"/>
    <property type="molecule type" value="Genomic_DNA"/>
</dbReference>
<dbReference type="GO" id="GO:0006298">
    <property type="term" value="P:mismatch repair"/>
    <property type="evidence" value="ECO:0007669"/>
    <property type="project" value="InterPro"/>
</dbReference>
<dbReference type="Pfam" id="PF00488">
    <property type="entry name" value="MutS_V"/>
    <property type="match status" value="1"/>
</dbReference>
<dbReference type="InterPro" id="IPR045076">
    <property type="entry name" value="MutS"/>
</dbReference>
<dbReference type="InterPro" id="IPR007696">
    <property type="entry name" value="DNA_mismatch_repair_MutS_core"/>
</dbReference>
<reference evidence="14 15" key="1">
    <citation type="journal article" date="2016" name="Genome Biol. Evol.">
        <title>Divergent and convergent evolution of fungal pathogenicity.</title>
        <authorList>
            <person name="Shang Y."/>
            <person name="Xiao G."/>
            <person name="Zheng P."/>
            <person name="Cen K."/>
            <person name="Zhan S."/>
            <person name="Wang C."/>
        </authorList>
    </citation>
    <scope>NUCLEOTIDE SEQUENCE [LARGE SCALE GENOMIC DNA]</scope>
    <source>
        <strain evidence="14 15">RCEF 264</strain>
    </source>
</reference>
<dbReference type="AlphaFoldDB" id="A0A167UP13"/>
<keyword evidence="6" id="KW-0469">Meiosis</keyword>
<protein>
    <recommendedName>
        <fullName evidence="2 9">DNA mismatch repair protein MSH3</fullName>
    </recommendedName>
    <alternativeName>
        <fullName evidence="2 9">DNA mismatch repair protein MSH3</fullName>
    </alternativeName>
    <alternativeName>
        <fullName evidence="8">MutS protein homolog 3</fullName>
    </alternativeName>
</protein>
<dbReference type="STRING" id="1081102.A0A167UP13"/>
<dbReference type="InterPro" id="IPR011184">
    <property type="entry name" value="DNA_mismatch_repair_Msh2"/>
</dbReference>
<feature type="coiled-coil region" evidence="10">
    <location>
        <begin position="709"/>
        <end position="736"/>
    </location>
</feature>
<comment type="similarity">
    <text evidence="1">Belongs to the DNA mismatch repair MutS family. MSH3 subfamily.</text>
</comment>
<keyword evidence="5" id="KW-0238">DNA-binding</keyword>
<evidence type="ECO:0000256" key="3">
    <source>
        <dbReference type="ARBA" id="ARBA00022741"/>
    </source>
</evidence>
<dbReference type="SMART" id="SM00533">
    <property type="entry name" value="MUTSd"/>
    <property type="match status" value="1"/>
</dbReference>
<accession>A0A167UP13</accession>
<evidence type="ECO:0000259" key="13">
    <source>
        <dbReference type="SMART" id="SM00534"/>
    </source>
</evidence>
<dbReference type="Gene3D" id="1.10.1420.10">
    <property type="match status" value="1"/>
</dbReference>
<dbReference type="InterPro" id="IPR007861">
    <property type="entry name" value="DNA_mismatch_repair_MutS_clamp"/>
</dbReference>
<evidence type="ECO:0000259" key="12">
    <source>
        <dbReference type="SMART" id="SM00533"/>
    </source>
</evidence>
<feature type="compositionally biased region" description="Polar residues" evidence="11">
    <location>
        <begin position="24"/>
        <end position="36"/>
    </location>
</feature>
<evidence type="ECO:0000313" key="15">
    <source>
        <dbReference type="Proteomes" id="UP000076874"/>
    </source>
</evidence>
<evidence type="ECO:0000256" key="6">
    <source>
        <dbReference type="ARBA" id="ARBA00023254"/>
    </source>
</evidence>
<comment type="subunit">
    <text evidence="7">Heterodimer consisting of MSH2-MSH3 (MutS beta). Forms a ternary complex with MutL alpha (MLH1-PMS1).</text>
</comment>
<dbReference type="GO" id="GO:0005634">
    <property type="term" value="C:nucleus"/>
    <property type="evidence" value="ECO:0007669"/>
    <property type="project" value="TreeGrafter"/>
</dbReference>
<dbReference type="SMART" id="SM00534">
    <property type="entry name" value="MUTSac"/>
    <property type="match status" value="1"/>
</dbReference>
<evidence type="ECO:0000256" key="11">
    <source>
        <dbReference type="SAM" id="MobiDB-lite"/>
    </source>
</evidence>
<feature type="compositionally biased region" description="Acidic residues" evidence="11">
    <location>
        <begin position="826"/>
        <end position="843"/>
    </location>
</feature>
<dbReference type="PANTHER" id="PTHR11361:SF21">
    <property type="entry name" value="MUTS PROTEIN HOMOLOG 4"/>
    <property type="match status" value="1"/>
</dbReference>
<proteinExistence type="inferred from homology"/>
<dbReference type="InterPro" id="IPR027417">
    <property type="entry name" value="P-loop_NTPase"/>
</dbReference>
<organism evidence="14 15">
    <name type="scientific">Niveomyces insectorum RCEF 264</name>
    <dbReference type="NCBI Taxonomy" id="1081102"/>
    <lineage>
        <taxon>Eukaryota</taxon>
        <taxon>Fungi</taxon>
        <taxon>Dikarya</taxon>
        <taxon>Ascomycota</taxon>
        <taxon>Pezizomycotina</taxon>
        <taxon>Sordariomycetes</taxon>
        <taxon>Hypocreomycetidae</taxon>
        <taxon>Hypocreales</taxon>
        <taxon>Cordycipitaceae</taxon>
        <taxon>Niveomyces</taxon>
    </lineage>
</organism>
<name>A0A167UP13_9HYPO</name>
<dbReference type="InterPro" id="IPR036187">
    <property type="entry name" value="DNA_mismatch_repair_MutS_sf"/>
</dbReference>
<dbReference type="PANTHER" id="PTHR11361">
    <property type="entry name" value="DNA MISMATCH REPAIR PROTEIN MUTS FAMILY MEMBER"/>
    <property type="match status" value="1"/>
</dbReference>
<evidence type="ECO:0000256" key="7">
    <source>
        <dbReference type="ARBA" id="ARBA00025902"/>
    </source>
</evidence>
<dbReference type="InterPro" id="IPR036678">
    <property type="entry name" value="MutS_con_dom_sf"/>
</dbReference>
<evidence type="ECO:0000256" key="5">
    <source>
        <dbReference type="ARBA" id="ARBA00023125"/>
    </source>
</evidence>
<dbReference type="SUPFAM" id="SSF52540">
    <property type="entry name" value="P-loop containing nucleoside triphosphate hydrolases"/>
    <property type="match status" value="1"/>
</dbReference>
<comment type="caution">
    <text evidence="14">The sequence shown here is derived from an EMBL/GenBank/DDBJ whole genome shotgun (WGS) entry which is preliminary data.</text>
</comment>
<keyword evidence="15" id="KW-1185">Reference proteome</keyword>
<gene>
    <name evidence="14" type="ORF">SPI_04619</name>
</gene>
<keyword evidence="4" id="KW-0067">ATP-binding</keyword>
<dbReference type="PIRSF" id="PIRSF005813">
    <property type="entry name" value="MSH2"/>
    <property type="match status" value="1"/>
</dbReference>
<evidence type="ECO:0000256" key="1">
    <source>
        <dbReference type="ARBA" id="ARBA00007094"/>
    </source>
</evidence>
<dbReference type="InterPro" id="IPR000432">
    <property type="entry name" value="DNA_mismatch_repair_MutS_C"/>
</dbReference>
<dbReference type="Pfam" id="PF05192">
    <property type="entry name" value="MutS_III"/>
    <property type="match status" value="1"/>
</dbReference>
<dbReference type="OrthoDB" id="276261at2759"/>
<dbReference type="Pfam" id="PF05190">
    <property type="entry name" value="MutS_IV"/>
    <property type="match status" value="1"/>
</dbReference>
<evidence type="ECO:0000256" key="4">
    <source>
        <dbReference type="ARBA" id="ARBA00022840"/>
    </source>
</evidence>
<dbReference type="Gene3D" id="3.40.50.300">
    <property type="entry name" value="P-loop containing nucleotide triphosphate hydrolases"/>
    <property type="match status" value="1"/>
</dbReference>
<dbReference type="Proteomes" id="UP000076874">
    <property type="component" value="Unassembled WGS sequence"/>
</dbReference>
<dbReference type="GO" id="GO:0030983">
    <property type="term" value="F:mismatched DNA binding"/>
    <property type="evidence" value="ECO:0007669"/>
    <property type="project" value="InterPro"/>
</dbReference>
<sequence length="853" mass="94496">MDLRALRRAPADPSQLSIRSFATPIGTRSRSAQRRTAPSGLTAGASGIQQQPVFSMGPGESRGVVCAVCASNDVSREVGLAFINVPIAEAVLTAVSDTQFYPKTIHKIQMMEAARILMPPSPPAPHSGLELRSHVEDELPGVPIVEMAKADWSESDGMQAIRTVAAKADLPALEFAIHDNYYAVCALSAAMKYIRDEFGLSFDQHSVRIRYQPPADAMMVSLPTIRSLELISNAHNSRSKDCLFGVLNHTVTPMGSRILRSNILQPSTRAAILNPRWDAVGELSRNDSLLTGVQKALDELKPLGDVEQLLTKLVILPKDGSVYEFEQAINNILKLKAFLTAHEISANLDIQRKLYEEFSGKVHDYVNNLEDELRVRVNLKYTDIRKFYMRLHAKDFGPRGPPAIFINRTRSKDHIECQTFKLVEYNERINQAVNGAVIESDEIIKGILSDIRPRVSMLFKYCESIALVDLLASFAKLVRTYNYVRPEIQKNVFSLVEARHPILDSRGLGKCIPNDYFITEESRFQIITGQNMSGKSTYIRAIAMLQIMAQIGCYVPAESARMPIVHNLFARVSTDDNLEANLSTFSVEMREMAYILRNVNNRSLVIVDELGRATSTRDGLAIATAISEALLQSDATVYFATHFADLARALANRIGVANRHLKTETQHPHGHAADVPITRMLYRVENGPGTETGYGIALAKAVGFPASFIARAETTAAELRSRAKANQTNKHELEEAKRRKLVTNLVRQLRLAQQSKADDDELWRYLQQIHDDFWTKMLGSSESAAAESSRIVAEPTSDPAEESAAKAGNESDDYAVKNPVQIDLCSDSDDGDDADSYGYADEDDLAMLVDEAE</sequence>
<dbReference type="SUPFAM" id="SSF48334">
    <property type="entry name" value="DNA repair protein MutS, domain III"/>
    <property type="match status" value="1"/>
</dbReference>
<dbReference type="SUPFAM" id="SSF53150">
    <property type="entry name" value="DNA repair protein MutS, domain II"/>
    <property type="match status" value="1"/>
</dbReference>
<evidence type="ECO:0000256" key="9">
    <source>
        <dbReference type="ARBA" id="ARBA00073774"/>
    </source>
</evidence>
<dbReference type="Gene3D" id="3.30.420.110">
    <property type="entry name" value="MutS, connector domain"/>
    <property type="match status" value="1"/>
</dbReference>
<feature type="region of interest" description="Disordered" evidence="11">
    <location>
        <begin position="24"/>
        <end position="53"/>
    </location>
</feature>
<feature type="domain" description="DNA mismatch repair protein MutS core" evidence="12">
    <location>
        <begin position="238"/>
        <end position="506"/>
    </location>
</feature>
<dbReference type="GO" id="GO:0005524">
    <property type="term" value="F:ATP binding"/>
    <property type="evidence" value="ECO:0007669"/>
    <property type="project" value="UniProtKB-KW"/>
</dbReference>
<feature type="region of interest" description="Disordered" evidence="11">
    <location>
        <begin position="786"/>
        <end position="843"/>
    </location>
</feature>
<feature type="domain" description="DNA mismatch repair proteins mutS family" evidence="13">
    <location>
        <begin position="522"/>
        <end position="717"/>
    </location>
</feature>